<dbReference type="SUPFAM" id="SSF53807">
    <property type="entry name" value="Helical backbone' metal receptor"/>
    <property type="match status" value="1"/>
</dbReference>
<dbReference type="InterPro" id="IPR002491">
    <property type="entry name" value="ABC_transptr_periplasmic_BD"/>
</dbReference>
<proteinExistence type="inferred from homology"/>
<dbReference type="EMBL" id="JACOPE010000001">
    <property type="protein sequence ID" value="MBC5683010.1"/>
    <property type="molecule type" value="Genomic_DNA"/>
</dbReference>
<name>A0ABR7G6E4_9FIRM</name>
<feature type="domain" description="Fe/B12 periplasmic-binding" evidence="2">
    <location>
        <begin position="102"/>
        <end position="373"/>
    </location>
</feature>
<dbReference type="RefSeq" id="WP_186864778.1">
    <property type="nucleotide sequence ID" value="NZ_JACOPE010000001.1"/>
</dbReference>
<comment type="caution">
    <text evidence="3">The sequence shown here is derived from an EMBL/GenBank/DDBJ whole genome shotgun (WGS) entry which is preliminary data.</text>
</comment>
<gene>
    <name evidence="3" type="ORF">H8S40_05410</name>
</gene>
<dbReference type="Pfam" id="PF01497">
    <property type="entry name" value="Peripla_BP_2"/>
    <property type="match status" value="1"/>
</dbReference>
<dbReference type="PANTHER" id="PTHR30535:SF34">
    <property type="entry name" value="MOLYBDATE-BINDING PROTEIN MOLA"/>
    <property type="match status" value="1"/>
</dbReference>
<protein>
    <submittedName>
        <fullName evidence="3">ABC transporter substrate-binding protein</fullName>
    </submittedName>
</protein>
<evidence type="ECO:0000259" key="2">
    <source>
        <dbReference type="PROSITE" id="PS50983"/>
    </source>
</evidence>
<dbReference type="Proteomes" id="UP000631576">
    <property type="component" value="Unassembled WGS sequence"/>
</dbReference>
<dbReference type="PROSITE" id="PS51257">
    <property type="entry name" value="PROKAR_LIPOPROTEIN"/>
    <property type="match status" value="1"/>
</dbReference>
<dbReference type="PANTHER" id="PTHR30535">
    <property type="entry name" value="VITAMIN B12-BINDING PROTEIN"/>
    <property type="match status" value="1"/>
</dbReference>
<organism evidence="3 4">
    <name type="scientific">Ruminococcus hominis</name>
    <dbReference type="NCBI Taxonomy" id="2763065"/>
    <lineage>
        <taxon>Bacteria</taxon>
        <taxon>Bacillati</taxon>
        <taxon>Bacillota</taxon>
        <taxon>Clostridia</taxon>
        <taxon>Eubacteriales</taxon>
        <taxon>Oscillospiraceae</taxon>
        <taxon>Ruminococcus</taxon>
    </lineage>
</organism>
<evidence type="ECO:0000313" key="4">
    <source>
        <dbReference type="Proteomes" id="UP000631576"/>
    </source>
</evidence>
<evidence type="ECO:0000313" key="3">
    <source>
        <dbReference type="EMBL" id="MBC5683010.1"/>
    </source>
</evidence>
<sequence length="384" mass="43565">MKRKWYQYIVVLLICIFALTGCGSSQEKEKENQDSAPEIAGLTYEKTMDLTYAEEFDVYYYKDGYKLINIQESGKYLIVPEGKEAPEGLDEDIKIIQQPLQHVYMAASASMSLIASIDAVDCVKFSGLDESDWYVDAARQAMQDGNMIYAGKYSEPDYENLVDGDCDLAIESTMILHTPKVQEMIEDLDIPVLIDYASYESHPLGRTEWVKLYGALFNKETEAENFFSEQAKIIEDLEGFENTEKTVAYFYINTDGTVVVRKSDDYIPAMIEIAGGRYAFSDLKNPDNNAPSVKLTMEEFYATAVDADYLIYNGTIVGQVSSIKELEAKNNLFSEFKAVKNGNVWYTGKNLYQSTDTVGELIRDIHLMLTEENPQNMTFLQKME</sequence>
<accession>A0ABR7G6E4</accession>
<dbReference type="InterPro" id="IPR050902">
    <property type="entry name" value="ABC_Transporter_SBP"/>
</dbReference>
<dbReference type="Gene3D" id="3.40.50.1980">
    <property type="entry name" value="Nitrogenase molybdenum iron protein domain"/>
    <property type="match status" value="2"/>
</dbReference>
<dbReference type="PROSITE" id="PS50983">
    <property type="entry name" value="FE_B12_PBP"/>
    <property type="match status" value="1"/>
</dbReference>
<keyword evidence="4" id="KW-1185">Reference proteome</keyword>
<reference evidence="3 4" key="1">
    <citation type="submission" date="2020-08" db="EMBL/GenBank/DDBJ databases">
        <title>Genome public.</title>
        <authorList>
            <person name="Liu C."/>
            <person name="Sun Q."/>
        </authorList>
    </citation>
    <scope>NUCLEOTIDE SEQUENCE [LARGE SCALE GENOMIC DNA]</scope>
    <source>
        <strain evidence="3 4">NSJ-13</strain>
    </source>
</reference>
<evidence type="ECO:0000256" key="1">
    <source>
        <dbReference type="ARBA" id="ARBA00008814"/>
    </source>
</evidence>
<comment type="similarity">
    <text evidence="1">Belongs to the bacterial solute-binding protein 8 family.</text>
</comment>